<organism evidence="2 3">
    <name type="scientific">Pleurodeles waltl</name>
    <name type="common">Iberian ribbed newt</name>
    <dbReference type="NCBI Taxonomy" id="8319"/>
    <lineage>
        <taxon>Eukaryota</taxon>
        <taxon>Metazoa</taxon>
        <taxon>Chordata</taxon>
        <taxon>Craniata</taxon>
        <taxon>Vertebrata</taxon>
        <taxon>Euteleostomi</taxon>
        <taxon>Amphibia</taxon>
        <taxon>Batrachia</taxon>
        <taxon>Caudata</taxon>
        <taxon>Salamandroidea</taxon>
        <taxon>Salamandridae</taxon>
        <taxon>Pleurodelinae</taxon>
        <taxon>Pleurodeles</taxon>
    </lineage>
</organism>
<feature type="compositionally biased region" description="Basic and acidic residues" evidence="1">
    <location>
        <begin position="170"/>
        <end position="188"/>
    </location>
</feature>
<reference evidence="2" key="1">
    <citation type="journal article" date="2022" name="bioRxiv">
        <title>Sequencing and chromosome-scale assembly of the giantPleurodeles waltlgenome.</title>
        <authorList>
            <person name="Brown T."/>
            <person name="Elewa A."/>
            <person name="Iarovenko S."/>
            <person name="Subramanian E."/>
            <person name="Araus A.J."/>
            <person name="Petzold A."/>
            <person name="Susuki M."/>
            <person name="Suzuki K.-i.T."/>
            <person name="Hayashi T."/>
            <person name="Toyoda A."/>
            <person name="Oliveira C."/>
            <person name="Osipova E."/>
            <person name="Leigh N.D."/>
            <person name="Simon A."/>
            <person name="Yun M.H."/>
        </authorList>
    </citation>
    <scope>NUCLEOTIDE SEQUENCE</scope>
    <source>
        <strain evidence="2">20211129_DDA</strain>
        <tissue evidence="2">Liver</tissue>
    </source>
</reference>
<evidence type="ECO:0000256" key="1">
    <source>
        <dbReference type="SAM" id="MobiDB-lite"/>
    </source>
</evidence>
<comment type="caution">
    <text evidence="2">The sequence shown here is derived from an EMBL/GenBank/DDBJ whole genome shotgun (WGS) entry which is preliminary data.</text>
</comment>
<feature type="region of interest" description="Disordered" evidence="1">
    <location>
        <begin position="1"/>
        <end position="252"/>
    </location>
</feature>
<feature type="compositionally biased region" description="Basic and acidic residues" evidence="1">
    <location>
        <begin position="202"/>
        <end position="221"/>
    </location>
</feature>
<keyword evidence="3" id="KW-1185">Reference proteome</keyword>
<accession>A0AAV7LG80</accession>
<gene>
    <name evidence="2" type="ORF">NDU88_003781</name>
</gene>
<dbReference type="AlphaFoldDB" id="A0AAV7LG80"/>
<proteinExistence type="predicted"/>
<name>A0AAV7LG80_PLEWA</name>
<protein>
    <submittedName>
        <fullName evidence="2">Uncharacterized protein</fullName>
    </submittedName>
</protein>
<feature type="compositionally biased region" description="Low complexity" evidence="1">
    <location>
        <begin position="63"/>
        <end position="75"/>
    </location>
</feature>
<feature type="compositionally biased region" description="Basic and acidic residues" evidence="1">
    <location>
        <begin position="46"/>
        <end position="60"/>
    </location>
</feature>
<dbReference type="EMBL" id="JANPWB010000015">
    <property type="protein sequence ID" value="KAJ1090651.1"/>
    <property type="molecule type" value="Genomic_DNA"/>
</dbReference>
<dbReference type="Proteomes" id="UP001066276">
    <property type="component" value="Chromosome 11"/>
</dbReference>
<evidence type="ECO:0000313" key="2">
    <source>
        <dbReference type="EMBL" id="KAJ1090651.1"/>
    </source>
</evidence>
<sequence length="300" mass="32166">MGTRSPRGRHSEVALTTTDDGAKADWPAGGQRPWIPQEEAANEETATEKTAKEETAKEEAANEAEGAADENGGTTSEEKGGGNGGGGEPRNPKDNPEDGGRPRGPGTCDDDARGSGVAPEPEGTREQRGDHHRASHGPGGSWLWKNGFWSQGGVEKGPEGKEERDDDDGQRDAKEDAGPKAAEPKTPSEEDTGPETAKSGTRNRESKGSEKIQEEEPNKTNDEEEGGTGFELGWKADGGGVLTRQPCNVPGGAWLDKVRTLWSTDMNIKRGAAIERERRSNHKENTFGFRRRAPFKVTEA</sequence>
<evidence type="ECO:0000313" key="3">
    <source>
        <dbReference type="Proteomes" id="UP001066276"/>
    </source>
</evidence>
<feature type="compositionally biased region" description="Basic and acidic residues" evidence="1">
    <location>
        <begin position="90"/>
        <end position="101"/>
    </location>
</feature>